<dbReference type="InterPro" id="IPR009465">
    <property type="entry name" value="Spondin_N"/>
</dbReference>
<reference evidence="3 4" key="1">
    <citation type="journal article" date="2015" name="Genome Announc.">
        <title>Draft Genome Sequence of a Heterotrophic Facultative Anaerobic Thermophilic Bacterium, Ardenticatena maritima Strain 110ST.</title>
        <authorList>
            <person name="Kawaichi S."/>
            <person name="Yoshida T."/>
            <person name="Sako Y."/>
            <person name="Nakamura R."/>
        </authorList>
    </citation>
    <scope>NUCLEOTIDE SEQUENCE [LARGE SCALE GENOMIC DNA]</scope>
    <source>
        <strain evidence="3 4">110S</strain>
    </source>
</reference>
<dbReference type="AlphaFoldDB" id="A0A0M8K752"/>
<dbReference type="InterPro" id="IPR038678">
    <property type="entry name" value="Spondin_N_sf"/>
</dbReference>
<evidence type="ECO:0000256" key="1">
    <source>
        <dbReference type="SAM" id="Phobius"/>
    </source>
</evidence>
<evidence type="ECO:0000313" key="4">
    <source>
        <dbReference type="Proteomes" id="UP000037784"/>
    </source>
</evidence>
<reference evidence="4" key="2">
    <citation type="submission" date="2015-08" db="EMBL/GenBank/DDBJ databases">
        <title>Draft Genome Sequence of a Heterotrophic Facultative Anaerobic Bacterium Ardenticatena maritima Strain 110S.</title>
        <authorList>
            <person name="Kawaichi S."/>
            <person name="Yoshida T."/>
            <person name="Sako Y."/>
            <person name="Nakamura R."/>
        </authorList>
    </citation>
    <scope>NUCLEOTIDE SEQUENCE [LARGE SCALE GENOMIC DNA]</scope>
    <source>
        <strain evidence="4">110S</strain>
    </source>
</reference>
<name>A0A0M8K752_9CHLR</name>
<dbReference type="InParanoid" id="A0A0M8K752"/>
<keyword evidence="1" id="KW-0812">Transmembrane</keyword>
<organism evidence="3 4">
    <name type="scientific">Ardenticatena maritima</name>
    <dbReference type="NCBI Taxonomy" id="872965"/>
    <lineage>
        <taxon>Bacteria</taxon>
        <taxon>Bacillati</taxon>
        <taxon>Chloroflexota</taxon>
        <taxon>Ardenticatenia</taxon>
        <taxon>Ardenticatenales</taxon>
        <taxon>Ardenticatenaceae</taxon>
        <taxon>Ardenticatena</taxon>
    </lineage>
</organism>
<keyword evidence="1" id="KW-0472">Membrane</keyword>
<feature type="chain" id="PRO_5005817728" evidence="2">
    <location>
        <begin position="27"/>
        <end position="256"/>
    </location>
</feature>
<keyword evidence="4" id="KW-1185">Reference proteome</keyword>
<keyword evidence="1" id="KW-1133">Transmembrane helix</keyword>
<proteinExistence type="predicted"/>
<feature type="transmembrane region" description="Helical" evidence="1">
    <location>
        <begin position="231"/>
        <end position="252"/>
    </location>
</feature>
<sequence>MKFLRFSALSFVLALLVLLGTTPTNAQMMTYAYDITITNLTNAQVLTPPLLATHDAMQHVWMVGDLASPELQALAETGNTQPLAEALADAATDVQVGDGMIAPGESMTIRITAHDGDALTALTMLAFTNDGFTGLDAVPLQEGSIEAMAYDAGTEENTESAADVPGLGGEGHVPTEPQAPIAMHPGIQGNADLGAEYAWEGAVARFDIAMVGDMAAPETLPETGGDAAQPLTLYLLLLGGALLVLGVGTRLLRRTP</sequence>
<evidence type="ECO:0000313" key="3">
    <source>
        <dbReference type="EMBL" id="GAP63145.1"/>
    </source>
</evidence>
<dbReference type="NCBIfam" id="NF038123">
    <property type="entry name" value="NF038123_dom"/>
    <property type="match status" value="1"/>
</dbReference>
<dbReference type="RefSeq" id="WP_054493020.1">
    <property type="nucleotide sequence ID" value="NZ_BBZA01000116.1"/>
</dbReference>
<comment type="caution">
    <text evidence="3">The sequence shown here is derived from an EMBL/GenBank/DDBJ whole genome shotgun (WGS) entry which is preliminary data.</text>
</comment>
<dbReference type="Gene3D" id="2.60.40.2130">
    <property type="entry name" value="F-spondin domain"/>
    <property type="match status" value="1"/>
</dbReference>
<dbReference type="EMBL" id="BBZA01000116">
    <property type="protein sequence ID" value="GAP63145.1"/>
    <property type="molecule type" value="Genomic_DNA"/>
</dbReference>
<accession>A0A0M8K752</accession>
<gene>
    <name evidence="3" type="ORF">ARMA_1568</name>
</gene>
<feature type="signal peptide" evidence="2">
    <location>
        <begin position="1"/>
        <end position="26"/>
    </location>
</feature>
<protein>
    <submittedName>
        <fullName evidence="3">Uncharacterized protein</fullName>
    </submittedName>
</protein>
<dbReference type="Proteomes" id="UP000037784">
    <property type="component" value="Unassembled WGS sequence"/>
</dbReference>
<dbReference type="OrthoDB" id="264824at2"/>
<keyword evidence="2" id="KW-0732">Signal</keyword>
<evidence type="ECO:0000256" key="2">
    <source>
        <dbReference type="SAM" id="SignalP"/>
    </source>
</evidence>